<evidence type="ECO:0000313" key="1">
    <source>
        <dbReference type="EMBL" id="MBD3921092.1"/>
    </source>
</evidence>
<accession>A0ABR8MYS8</accession>
<dbReference type="Proteomes" id="UP000609346">
    <property type="component" value="Unassembled WGS sequence"/>
</dbReference>
<name>A0ABR8MYS8_9BACL</name>
<protein>
    <recommendedName>
        <fullName evidence="3">Mor transcription activator domain-containing protein</fullName>
    </recommendedName>
</protein>
<dbReference type="InterPro" id="IPR052411">
    <property type="entry name" value="c-mor_Regulatory_Protein"/>
</dbReference>
<dbReference type="EMBL" id="JACXZA010000005">
    <property type="protein sequence ID" value="MBD3921092.1"/>
    <property type="molecule type" value="Genomic_DNA"/>
</dbReference>
<organism evidence="1 2">
    <name type="scientific">Paenibacillus terricola</name>
    <dbReference type="NCBI Taxonomy" id="2763503"/>
    <lineage>
        <taxon>Bacteria</taxon>
        <taxon>Bacillati</taxon>
        <taxon>Bacillota</taxon>
        <taxon>Bacilli</taxon>
        <taxon>Bacillales</taxon>
        <taxon>Paenibacillaceae</taxon>
        <taxon>Paenibacillus</taxon>
    </lineage>
</organism>
<proteinExistence type="predicted"/>
<sequence>MKYVNANLVLPEELLKEIQKYVHGELLYVPKLKELRKKWGEESGSRQQIRHRNNEIRHRFQSGESIEQLANCFYLSSCSIKKIVYVSK</sequence>
<dbReference type="RefSeq" id="WP_191205386.1">
    <property type="nucleotide sequence ID" value="NZ_JACXZA010000005.1"/>
</dbReference>
<evidence type="ECO:0008006" key="3">
    <source>
        <dbReference type="Google" id="ProtNLM"/>
    </source>
</evidence>
<dbReference type="InterPro" id="IPR049739">
    <property type="entry name" value="YraL-like"/>
</dbReference>
<reference evidence="1 2" key="1">
    <citation type="submission" date="2020-09" db="EMBL/GenBank/DDBJ databases">
        <title>Paenibacillus sp. strain PR3 16S rRNA gene Genome sequencing and assembly.</title>
        <authorList>
            <person name="Kim J."/>
        </authorList>
    </citation>
    <scope>NUCLEOTIDE SEQUENCE [LARGE SCALE GENOMIC DNA]</scope>
    <source>
        <strain evidence="1 2">PR3</strain>
    </source>
</reference>
<dbReference type="PANTHER" id="PTHR37812">
    <property type="entry name" value="MU-LIKE PROPHAGE FLUMU PROTEIN C"/>
    <property type="match status" value="1"/>
</dbReference>
<dbReference type="InterPro" id="IPR009057">
    <property type="entry name" value="Homeodomain-like_sf"/>
</dbReference>
<dbReference type="PANTHER" id="PTHR37812:SF1">
    <property type="entry name" value="MU-LIKE PROPHAGE FLUMU PROTEIN C"/>
    <property type="match status" value="1"/>
</dbReference>
<dbReference type="NCBIfam" id="NF040785">
    <property type="entry name" value="CD3324_fam"/>
    <property type="match status" value="1"/>
</dbReference>
<gene>
    <name evidence="1" type="ORF">H8B09_20160</name>
</gene>
<keyword evidence="2" id="KW-1185">Reference proteome</keyword>
<evidence type="ECO:0000313" key="2">
    <source>
        <dbReference type="Proteomes" id="UP000609346"/>
    </source>
</evidence>
<dbReference type="SUPFAM" id="SSF46689">
    <property type="entry name" value="Homeodomain-like"/>
    <property type="match status" value="1"/>
</dbReference>
<comment type="caution">
    <text evidence="1">The sequence shown here is derived from an EMBL/GenBank/DDBJ whole genome shotgun (WGS) entry which is preliminary data.</text>
</comment>